<reference evidence="1 2" key="1">
    <citation type="submission" date="2009-08" db="EMBL/GenBank/DDBJ databases">
        <authorList>
            <person name="Weinstock G."/>
            <person name="Sodergren E."/>
            <person name="Clifton S."/>
            <person name="Fulton L."/>
            <person name="Fulton B."/>
            <person name="Courtney L."/>
            <person name="Fronick C."/>
            <person name="Harrison M."/>
            <person name="Strong C."/>
            <person name="Farmer C."/>
            <person name="Delahaunty K."/>
            <person name="Markovic C."/>
            <person name="Hall O."/>
            <person name="Minx P."/>
            <person name="Tomlinson C."/>
            <person name="Mitreva M."/>
            <person name="Nelson J."/>
            <person name="Hou S."/>
            <person name="Wollam A."/>
            <person name="Pepin K.H."/>
            <person name="Johnson M."/>
            <person name="Bhonagiri V."/>
            <person name="Nash W.E."/>
            <person name="Warren W."/>
            <person name="Chinwalla A."/>
            <person name="Mardis E.R."/>
            <person name="Wilson R.K."/>
        </authorList>
    </citation>
    <scope>NUCLEOTIDE SEQUENCE [LARGE SCALE GENOMIC DNA]</scope>
    <source>
        <strain evidence="1 2">L1-82</strain>
    </source>
</reference>
<organism evidence="1 2">
    <name type="scientific">Roseburia intestinalis L1-82</name>
    <dbReference type="NCBI Taxonomy" id="536231"/>
    <lineage>
        <taxon>Bacteria</taxon>
        <taxon>Bacillati</taxon>
        <taxon>Bacillota</taxon>
        <taxon>Clostridia</taxon>
        <taxon>Lachnospirales</taxon>
        <taxon>Lachnospiraceae</taxon>
        <taxon>Roseburia</taxon>
    </lineage>
</organism>
<evidence type="ECO:0000313" key="1">
    <source>
        <dbReference type="EMBL" id="EEU99156.1"/>
    </source>
</evidence>
<sequence>MKMGVSGAKEDGLYYPDLRLPEGTHYEIGRYGRMRAEYLKEYHRALYLELLLDGNLNEYLHQMDEECYQMMEQLVEWMKVKQRVTEQLKSENQMQWVGMMNNIRHCAEEVVLRDIVYV</sequence>
<dbReference type="AlphaFoldDB" id="C7GGA3"/>
<dbReference type="HOGENOM" id="CLU_140884_2_0_9"/>
<dbReference type="Pfam" id="PF14198">
    <property type="entry name" value="TnpV"/>
    <property type="match status" value="1"/>
</dbReference>
<protein>
    <recommendedName>
        <fullName evidence="3">TnpV protein</fullName>
    </recommendedName>
</protein>
<gene>
    <name evidence="1" type="ORF">ROSINTL182_08951</name>
</gene>
<evidence type="ECO:0000313" key="2">
    <source>
        <dbReference type="Proteomes" id="UP000004828"/>
    </source>
</evidence>
<dbReference type="InterPro" id="IPR026989">
    <property type="entry name" value="TnpV"/>
</dbReference>
<dbReference type="Proteomes" id="UP000004828">
    <property type="component" value="Unassembled WGS sequence"/>
</dbReference>
<name>C7GGA3_9FIRM</name>
<dbReference type="EMBL" id="ABYJ02000235">
    <property type="protein sequence ID" value="EEU99156.1"/>
    <property type="molecule type" value="Genomic_DNA"/>
</dbReference>
<dbReference type="GeneID" id="61434863"/>
<accession>C7GGA3</accession>
<dbReference type="RefSeq" id="WP_006859039.1">
    <property type="nucleotide sequence ID" value="NZ_GG692749.1"/>
</dbReference>
<evidence type="ECO:0008006" key="3">
    <source>
        <dbReference type="Google" id="ProtNLM"/>
    </source>
</evidence>
<proteinExistence type="predicted"/>
<comment type="caution">
    <text evidence="1">The sequence shown here is derived from an EMBL/GenBank/DDBJ whole genome shotgun (WGS) entry which is preliminary data.</text>
</comment>